<dbReference type="Proteomes" id="UP000184001">
    <property type="component" value="Unassembled WGS sequence"/>
</dbReference>
<keyword evidence="1" id="KW-0472">Membrane</keyword>
<feature type="transmembrane region" description="Helical" evidence="1">
    <location>
        <begin position="84"/>
        <end position="106"/>
    </location>
</feature>
<accession>A0A8G2FC01</accession>
<dbReference type="RefSeq" id="WP_019999423.1">
    <property type="nucleotide sequence ID" value="NZ_CP192219.1"/>
</dbReference>
<dbReference type="Pfam" id="PF13189">
    <property type="entry name" value="Cytidylate_kin2"/>
    <property type="match status" value="1"/>
</dbReference>
<organism evidence="2 3">
    <name type="scientific">Halodesulfovibrio aestuarii</name>
    <dbReference type="NCBI Taxonomy" id="126333"/>
    <lineage>
        <taxon>Bacteria</taxon>
        <taxon>Pseudomonadati</taxon>
        <taxon>Thermodesulfobacteriota</taxon>
        <taxon>Desulfovibrionia</taxon>
        <taxon>Desulfovibrionales</taxon>
        <taxon>Desulfovibrionaceae</taxon>
        <taxon>Halodesulfovibrio</taxon>
    </lineage>
</organism>
<protein>
    <submittedName>
        <fullName evidence="2">Uncharacterized membrane protein YczE</fullName>
    </submittedName>
</protein>
<feature type="transmembrane region" description="Helical" evidence="1">
    <location>
        <begin position="160"/>
        <end position="178"/>
    </location>
</feature>
<feature type="transmembrane region" description="Helical" evidence="1">
    <location>
        <begin position="52"/>
        <end position="72"/>
    </location>
</feature>
<dbReference type="PANTHER" id="PTHR40078:SF1">
    <property type="entry name" value="INTEGRAL MEMBRANE PROTEIN"/>
    <property type="match status" value="1"/>
</dbReference>
<dbReference type="AlphaFoldDB" id="A0A8G2FC01"/>
<evidence type="ECO:0000313" key="3">
    <source>
        <dbReference type="Proteomes" id="UP000184001"/>
    </source>
</evidence>
<proteinExistence type="predicted"/>
<sequence length="433" mass="47803">MYKSRNMFKRVVVFVLGLFVMALGVALSVKADLGVSPISCIPYVYSLTFDFSLGELTILMNILFIIIQILILRRKYSLLQLVQLPAITVFGFFIDYALTLVGGINVSSYGWQLFWCLLSCVVIAFGVFLLVKANLTYLPGDGLAVVLADLYKKEFGRVKVGFDSSLVIIGVISSFALMSHLAGIREGTVIAALFVGYLVKLANSKLSRIGSWLGEGAEADETAIVASEDTNTFPIITISREYGSGGHGVGQQIAKELGIAFYDKELINITAEKSGFTTEYIAQNEQKLAKSLLEELYMQNYAYVNDRIPPSDILFLIQSKIIREICSKGPCVIVGRCANFILKDAPNCFNIFIHANDTFRKAKLVEEYGVASAVSTKELEQSDRERANYCLNYTGKDWRDSTNYHVAIDSSLGSTEQIAHKLIELAPEAVLQS</sequence>
<dbReference type="PANTHER" id="PTHR40078">
    <property type="entry name" value="INTEGRAL MEMBRANE PROTEIN-RELATED"/>
    <property type="match status" value="1"/>
</dbReference>
<reference evidence="2 3" key="1">
    <citation type="submission" date="2016-11" db="EMBL/GenBank/DDBJ databases">
        <authorList>
            <person name="Varghese N."/>
            <person name="Submissions S."/>
        </authorList>
    </citation>
    <scope>NUCLEOTIDE SEQUENCE [LARGE SCALE GENOMIC DNA]</scope>
    <source>
        <strain evidence="2 3">DSM 17919</strain>
    </source>
</reference>
<dbReference type="InterPro" id="IPR038750">
    <property type="entry name" value="YczE/YyaS-like"/>
</dbReference>
<feature type="transmembrane region" description="Helical" evidence="1">
    <location>
        <begin position="112"/>
        <end position="131"/>
    </location>
</feature>
<name>A0A8G2FC01_9BACT</name>
<dbReference type="EMBL" id="FQZR01000008">
    <property type="protein sequence ID" value="SHJ60900.1"/>
    <property type="molecule type" value="Genomic_DNA"/>
</dbReference>
<keyword evidence="1" id="KW-1133">Transmembrane helix</keyword>
<gene>
    <name evidence="2" type="ORF">SAMN05660830_02823</name>
</gene>
<keyword evidence="1" id="KW-0812">Transmembrane</keyword>
<dbReference type="InterPro" id="IPR027417">
    <property type="entry name" value="P-loop_NTPase"/>
</dbReference>
<comment type="caution">
    <text evidence="2">The sequence shown here is derived from an EMBL/GenBank/DDBJ whole genome shotgun (WGS) entry which is preliminary data.</text>
</comment>
<dbReference type="Gene3D" id="3.40.50.300">
    <property type="entry name" value="P-loop containing nucleotide triphosphate hydrolases"/>
    <property type="match status" value="1"/>
</dbReference>
<evidence type="ECO:0000256" key="1">
    <source>
        <dbReference type="SAM" id="Phobius"/>
    </source>
</evidence>
<evidence type="ECO:0000313" key="2">
    <source>
        <dbReference type="EMBL" id="SHJ60900.1"/>
    </source>
</evidence>
<dbReference type="Pfam" id="PF19700">
    <property type="entry name" value="DUF6198"/>
    <property type="match status" value="1"/>
</dbReference>